<evidence type="ECO:0000256" key="8">
    <source>
        <dbReference type="ARBA" id="ARBA00023187"/>
    </source>
</evidence>
<dbReference type="Gene3D" id="2.30.30.100">
    <property type="match status" value="1"/>
</dbReference>
<evidence type="ECO:0000256" key="11">
    <source>
        <dbReference type="ARBA" id="ARBA00033126"/>
    </source>
</evidence>
<dbReference type="CDD" id="cd01721">
    <property type="entry name" value="Sm_D3"/>
    <property type="match status" value="1"/>
</dbReference>
<keyword evidence="10 13" id="KW-0687">Ribonucleoprotein</keyword>
<evidence type="ECO:0000256" key="4">
    <source>
        <dbReference type="ARBA" id="ARBA00020160"/>
    </source>
</evidence>
<proteinExistence type="inferred from homology"/>
<evidence type="ECO:0000256" key="1">
    <source>
        <dbReference type="ARBA" id="ARBA00004123"/>
    </source>
</evidence>
<feature type="compositionally biased region" description="Low complexity" evidence="14">
    <location>
        <begin position="104"/>
        <end position="133"/>
    </location>
</feature>
<keyword evidence="7" id="KW-0747">Spliceosome</keyword>
<dbReference type="OrthoDB" id="6425924at2759"/>
<dbReference type="PANTHER" id="PTHR23338">
    <property type="entry name" value="SMALL NUCLEAR RIBONUCLEOPROTEIN SM"/>
    <property type="match status" value="1"/>
</dbReference>
<dbReference type="GO" id="GO:0000387">
    <property type="term" value="P:spliceosomal snRNP assembly"/>
    <property type="evidence" value="ECO:0007669"/>
    <property type="project" value="UniProtKB-UniRule"/>
</dbReference>
<dbReference type="InterPro" id="IPR027141">
    <property type="entry name" value="LSm4/Sm_D1/D3"/>
</dbReference>
<keyword evidence="6 13" id="KW-0507">mRNA processing</keyword>
<gene>
    <name evidence="16" type="ORF">BEMITA_LOCUS7093</name>
</gene>
<evidence type="ECO:0000256" key="13">
    <source>
        <dbReference type="RuleBase" id="RU365050"/>
    </source>
</evidence>
<evidence type="ECO:0000256" key="10">
    <source>
        <dbReference type="ARBA" id="ARBA00023274"/>
    </source>
</evidence>
<dbReference type="GO" id="GO:0003723">
    <property type="term" value="F:RNA binding"/>
    <property type="evidence" value="ECO:0007669"/>
    <property type="project" value="InterPro"/>
</dbReference>
<keyword evidence="8 13" id="KW-0508">mRNA splicing</keyword>
<evidence type="ECO:0000313" key="17">
    <source>
        <dbReference type="Proteomes" id="UP001152759"/>
    </source>
</evidence>
<dbReference type="GO" id="GO:0005681">
    <property type="term" value="C:spliceosomal complex"/>
    <property type="evidence" value="ECO:0007669"/>
    <property type="project" value="UniProtKB-KW"/>
</dbReference>
<comment type="similarity">
    <text evidence="3 13">Belongs to the snRNP core protein family.</text>
</comment>
<evidence type="ECO:0000256" key="12">
    <source>
        <dbReference type="ARBA" id="ARBA00058057"/>
    </source>
</evidence>
<dbReference type="InterPro" id="IPR047575">
    <property type="entry name" value="Sm"/>
</dbReference>
<protein>
    <recommendedName>
        <fullName evidence="4 13">Small nuclear ribonucleoprotein Sm D3</fullName>
        <shortName evidence="13">Sm-D3</shortName>
    </recommendedName>
    <alternativeName>
        <fullName evidence="11 13">snRNP core protein D3</fullName>
    </alternativeName>
</protein>
<dbReference type="PROSITE" id="PS52002">
    <property type="entry name" value="SM"/>
    <property type="match status" value="1"/>
</dbReference>
<keyword evidence="17" id="KW-1185">Reference proteome</keyword>
<reference evidence="16" key="1">
    <citation type="submission" date="2021-12" db="EMBL/GenBank/DDBJ databases">
        <authorList>
            <person name="King R."/>
        </authorList>
    </citation>
    <scope>NUCLEOTIDE SEQUENCE</scope>
</reference>
<evidence type="ECO:0000256" key="9">
    <source>
        <dbReference type="ARBA" id="ARBA00023242"/>
    </source>
</evidence>
<evidence type="ECO:0000256" key="7">
    <source>
        <dbReference type="ARBA" id="ARBA00022728"/>
    </source>
</evidence>
<comment type="subcellular location">
    <subcellularLocation>
        <location evidence="2">Cytoplasm</location>
        <location evidence="2">Cytosol</location>
    </subcellularLocation>
    <subcellularLocation>
        <location evidence="1 13">Nucleus</location>
    </subcellularLocation>
</comment>
<feature type="region of interest" description="Disordered" evidence="14">
    <location>
        <begin position="83"/>
        <end position="141"/>
    </location>
</feature>
<evidence type="ECO:0000256" key="5">
    <source>
        <dbReference type="ARBA" id="ARBA00022490"/>
    </source>
</evidence>
<sequence>MSIGVPIKVLHEAEGHIVTCETITGEVYRGKLVEAEDNMNCHMTNINVTFRDGRTAQLENVYIRGSKLKFLILPDMLKNAPMFKKQGTKGNTGGAGRGKSAILRAQAARGRAQRGAMQQRGGRQGWQPQQRTNTGGGGGRN</sequence>
<comment type="function">
    <text evidence="12">Plays a role in pre-mRNA splicing as a core component of the spliceosomal U1, U2, U4 and U5 small nuclear ribonucleoproteins (snRNPs), the building blocks of the spliceosome.</text>
</comment>
<keyword evidence="9 13" id="KW-0539">Nucleus</keyword>
<keyword evidence="5" id="KW-0963">Cytoplasm</keyword>
<evidence type="ECO:0000256" key="14">
    <source>
        <dbReference type="SAM" id="MobiDB-lite"/>
    </source>
</evidence>
<evidence type="ECO:0000256" key="3">
    <source>
        <dbReference type="ARBA" id="ARBA00008146"/>
    </source>
</evidence>
<evidence type="ECO:0000313" key="16">
    <source>
        <dbReference type="EMBL" id="CAH0388158.1"/>
    </source>
</evidence>
<dbReference type="SMART" id="SM00651">
    <property type="entry name" value="Sm"/>
    <property type="match status" value="1"/>
</dbReference>
<dbReference type="InterPro" id="IPR034099">
    <property type="entry name" value="SmD3"/>
</dbReference>
<dbReference type="KEGG" id="btab:109033476"/>
<organism evidence="16 17">
    <name type="scientific">Bemisia tabaci</name>
    <name type="common">Sweetpotato whitefly</name>
    <name type="synonym">Aleurodes tabaci</name>
    <dbReference type="NCBI Taxonomy" id="7038"/>
    <lineage>
        <taxon>Eukaryota</taxon>
        <taxon>Metazoa</taxon>
        <taxon>Ecdysozoa</taxon>
        <taxon>Arthropoda</taxon>
        <taxon>Hexapoda</taxon>
        <taxon>Insecta</taxon>
        <taxon>Pterygota</taxon>
        <taxon>Neoptera</taxon>
        <taxon>Paraneoptera</taxon>
        <taxon>Hemiptera</taxon>
        <taxon>Sternorrhyncha</taxon>
        <taxon>Aleyrodoidea</taxon>
        <taxon>Aleyrodidae</taxon>
        <taxon>Aleyrodinae</taxon>
        <taxon>Bemisia</taxon>
    </lineage>
</organism>
<name>A0A9P0AC18_BEMTA</name>
<dbReference type="Pfam" id="PF01423">
    <property type="entry name" value="LSM"/>
    <property type="match status" value="1"/>
</dbReference>
<dbReference type="EMBL" id="OU963865">
    <property type="protein sequence ID" value="CAH0388158.1"/>
    <property type="molecule type" value="Genomic_DNA"/>
</dbReference>
<accession>A0A9P0AC18</accession>
<dbReference type="AlphaFoldDB" id="A0A9P0AC18"/>
<evidence type="ECO:0000259" key="15">
    <source>
        <dbReference type="PROSITE" id="PS52002"/>
    </source>
</evidence>
<dbReference type="Proteomes" id="UP001152759">
    <property type="component" value="Chromosome 4"/>
</dbReference>
<dbReference type="FunFam" id="2.30.30.100:FF:000002">
    <property type="entry name" value="Small nuclear ribonucleoprotein Sm D3"/>
    <property type="match status" value="1"/>
</dbReference>
<evidence type="ECO:0000256" key="6">
    <source>
        <dbReference type="ARBA" id="ARBA00022664"/>
    </source>
</evidence>
<dbReference type="InterPro" id="IPR001163">
    <property type="entry name" value="Sm_dom_euk/arc"/>
</dbReference>
<evidence type="ECO:0000256" key="2">
    <source>
        <dbReference type="ARBA" id="ARBA00004514"/>
    </source>
</evidence>
<feature type="domain" description="Sm" evidence="15">
    <location>
        <begin position="5"/>
        <end position="77"/>
    </location>
</feature>
<dbReference type="InterPro" id="IPR010920">
    <property type="entry name" value="LSM_dom_sf"/>
</dbReference>
<dbReference type="GO" id="GO:0005829">
    <property type="term" value="C:cytosol"/>
    <property type="evidence" value="ECO:0007669"/>
    <property type="project" value="UniProtKB-SubCell"/>
</dbReference>
<dbReference type="SUPFAM" id="SSF50182">
    <property type="entry name" value="Sm-like ribonucleoproteins"/>
    <property type="match status" value="1"/>
</dbReference>